<dbReference type="SUPFAM" id="SSF46894">
    <property type="entry name" value="C-terminal effector domain of the bipartite response regulators"/>
    <property type="match status" value="1"/>
</dbReference>
<feature type="region of interest" description="Disordered" evidence="4">
    <location>
        <begin position="761"/>
        <end position="780"/>
    </location>
</feature>
<keyword evidence="2" id="KW-0238">DNA-binding</keyword>
<dbReference type="EMBL" id="AP023359">
    <property type="protein sequence ID" value="BCJ69067.1"/>
    <property type="molecule type" value="Genomic_DNA"/>
</dbReference>
<evidence type="ECO:0000256" key="1">
    <source>
        <dbReference type="ARBA" id="ARBA00023015"/>
    </source>
</evidence>
<dbReference type="SUPFAM" id="SSF52540">
    <property type="entry name" value="P-loop containing nucleoside triphosphate hydrolases"/>
    <property type="match status" value="1"/>
</dbReference>
<evidence type="ECO:0000256" key="2">
    <source>
        <dbReference type="ARBA" id="ARBA00023125"/>
    </source>
</evidence>
<keyword evidence="1" id="KW-0805">Transcription regulation</keyword>
<proteinExistence type="predicted"/>
<dbReference type="InterPro" id="IPR000792">
    <property type="entry name" value="Tscrpt_reg_LuxR_C"/>
</dbReference>
<dbReference type="InterPro" id="IPR027417">
    <property type="entry name" value="P-loop_NTPase"/>
</dbReference>
<dbReference type="Pfam" id="PF00196">
    <property type="entry name" value="GerE"/>
    <property type="match status" value="1"/>
</dbReference>
<dbReference type="AlphaFoldDB" id="A0A810N716"/>
<evidence type="ECO:0000313" key="7">
    <source>
        <dbReference type="Proteomes" id="UP000680866"/>
    </source>
</evidence>
<organism evidence="6 7">
    <name type="scientific">Polymorphospora rubra</name>
    <dbReference type="NCBI Taxonomy" id="338584"/>
    <lineage>
        <taxon>Bacteria</taxon>
        <taxon>Bacillati</taxon>
        <taxon>Actinomycetota</taxon>
        <taxon>Actinomycetes</taxon>
        <taxon>Micromonosporales</taxon>
        <taxon>Micromonosporaceae</taxon>
        <taxon>Polymorphospora</taxon>
    </lineage>
</organism>
<dbReference type="PRINTS" id="PR00038">
    <property type="entry name" value="HTHLUXR"/>
</dbReference>
<dbReference type="InterPro" id="IPR036388">
    <property type="entry name" value="WH-like_DNA-bd_sf"/>
</dbReference>
<protein>
    <recommendedName>
        <fullName evidence="5">HTH luxR-type domain-containing protein</fullName>
    </recommendedName>
</protein>
<dbReference type="GO" id="GO:0006355">
    <property type="term" value="P:regulation of DNA-templated transcription"/>
    <property type="evidence" value="ECO:0007669"/>
    <property type="project" value="InterPro"/>
</dbReference>
<gene>
    <name evidence="6" type="ORF">Prubr_60880</name>
</gene>
<dbReference type="PANTHER" id="PTHR44688">
    <property type="entry name" value="DNA-BINDING TRANSCRIPTIONAL ACTIVATOR DEVR_DOSR"/>
    <property type="match status" value="1"/>
</dbReference>
<evidence type="ECO:0000259" key="5">
    <source>
        <dbReference type="SMART" id="SM00421"/>
    </source>
</evidence>
<sequence length="835" mass="84736">MRHAPGGDIADRALDGQAATGRPRTVVDEATALLTAPGLVVVTGGPGSGRSTVLSGLGAAFRGPVFAGGGLAMLSAVPAFALTRAVKVRLPAQDPALLAEAVRSRVRAGLLLLDDLQWADPATVAALVPLAAHCRIVVALRTPHRLPAEAVAALRTVAAGWLSMPALDPDAATELVRRVAPGLDPATVSDVVRRAGGVPLAAETLARHAATRRGAAAPAAADDDIDQVGYAVAAALSDLTRPARTAMAALGLLGRPATTAVLGAGVDELTGAGLVAADADGTVVPVSPYVAEVAAGLLDDEGRRALHRRLAELVPAREAARHLAAAGDTDAAYTHAVAAAAGATTAGERAELLLLACGLPGVDPPPAVRVDAAGAALASGRPRAAARVLTTTFPLGVDAAVLRAEALLQTGDLAAAREAAAPVPDSAAPAHVAGRDRVLLLAQLAGDPDGAAATAAAIVARHGDPPAHPGLRAAVAAVHAAGRTPGWEHALASAAAAAGSAGEALAARWSAWLLVETLAADGRLAEAAQTAEQAAQACAADLAYSWQTRFLAAQLWCTALRGGGADEVVRRAGDLTDRTLPVLARGYTIAAASLVEADGGLLAPARARLATAPTGSTTVDVLLDWVGREAAWLDGQPDRAVAPVTARGGPALVDGLRRITARWAAYDAGAPDEFAADPAADRLPPVAQTLAAWAAADGFATAARAWHDLSVREEVRCLLAHGLHESDPAQAVPPLLAAEQLAEQAGLVVLVGRAHRALRRHAVRRDSRGPRSGSELTDRERDVLRLVAQGEPTRRIAGQLGISGETVETHIRAGMRKLGARTRTEAAALALEVLR</sequence>
<dbReference type="RefSeq" id="WP_246567829.1">
    <property type="nucleotide sequence ID" value="NZ_AP023359.1"/>
</dbReference>
<accession>A0A810N716</accession>
<name>A0A810N716_9ACTN</name>
<keyword evidence="3" id="KW-0804">Transcription</keyword>
<dbReference type="SMART" id="SM00421">
    <property type="entry name" value="HTH_LUXR"/>
    <property type="match status" value="1"/>
</dbReference>
<dbReference type="KEGG" id="pry:Prubr_60880"/>
<dbReference type="Gene3D" id="1.10.10.10">
    <property type="entry name" value="Winged helix-like DNA-binding domain superfamily/Winged helix DNA-binding domain"/>
    <property type="match status" value="1"/>
</dbReference>
<dbReference type="CDD" id="cd06170">
    <property type="entry name" value="LuxR_C_like"/>
    <property type="match status" value="1"/>
</dbReference>
<evidence type="ECO:0000256" key="4">
    <source>
        <dbReference type="SAM" id="MobiDB-lite"/>
    </source>
</evidence>
<dbReference type="InterPro" id="IPR016032">
    <property type="entry name" value="Sig_transdc_resp-reg_C-effctor"/>
</dbReference>
<dbReference type="GO" id="GO:0003677">
    <property type="term" value="F:DNA binding"/>
    <property type="evidence" value="ECO:0007669"/>
    <property type="project" value="UniProtKB-KW"/>
</dbReference>
<evidence type="ECO:0000256" key="3">
    <source>
        <dbReference type="ARBA" id="ARBA00023163"/>
    </source>
</evidence>
<dbReference type="PANTHER" id="PTHR44688:SF16">
    <property type="entry name" value="DNA-BINDING TRANSCRIPTIONAL ACTIVATOR DEVR_DOSR"/>
    <property type="match status" value="1"/>
</dbReference>
<feature type="domain" description="HTH luxR-type" evidence="5">
    <location>
        <begin position="773"/>
        <end position="830"/>
    </location>
</feature>
<keyword evidence="7" id="KW-1185">Reference proteome</keyword>
<reference evidence="6" key="1">
    <citation type="submission" date="2020-08" db="EMBL/GenBank/DDBJ databases">
        <title>Whole genome shotgun sequence of Polymorphospora rubra NBRC 101157.</title>
        <authorList>
            <person name="Komaki H."/>
            <person name="Tamura T."/>
        </authorList>
    </citation>
    <scope>NUCLEOTIDE SEQUENCE</scope>
    <source>
        <strain evidence="6">NBRC 101157</strain>
    </source>
</reference>
<evidence type="ECO:0000313" key="6">
    <source>
        <dbReference type="EMBL" id="BCJ69067.1"/>
    </source>
</evidence>
<dbReference type="Proteomes" id="UP000680866">
    <property type="component" value="Chromosome"/>
</dbReference>